<evidence type="ECO:0000256" key="1">
    <source>
        <dbReference type="SAM" id="Phobius"/>
    </source>
</evidence>
<keyword evidence="1" id="KW-0812">Transmembrane</keyword>
<feature type="transmembrane region" description="Helical" evidence="1">
    <location>
        <begin position="196"/>
        <end position="219"/>
    </location>
</feature>
<sequence length="252" mass="26702">MISNFPGAAGLRQFGQYAKLLYQALRSSTEFSTYRNNLFQEFVKVGYESIPIIFLVGIFTGAVLTLQTAYQLDTDIYPSSIIGSIVAQSIVIELAAVISALVLAGKVGARISTELGTMRVSEQIDALESMGFNSVSFLVVPRILAGLLMFPVLYVTAAVFGIIGGVTAGALDGILPAAEFMEGARAFFFESDIIFGLLKSVVFGFVITSISCFKGYFAFGGAEGVGTATTQATVLSCIFVLLADFALAAILL</sequence>
<feature type="transmembrane region" description="Helical" evidence="1">
    <location>
        <begin position="81"/>
        <end position="105"/>
    </location>
</feature>
<evidence type="ECO:0000313" key="2">
    <source>
        <dbReference type="EMBL" id="MCP9291435.1"/>
    </source>
</evidence>
<evidence type="ECO:0000313" key="3">
    <source>
        <dbReference type="Proteomes" id="UP001139125"/>
    </source>
</evidence>
<dbReference type="AlphaFoldDB" id="A0A9X2L330"/>
<dbReference type="EMBL" id="JANDBC010000001">
    <property type="protein sequence ID" value="MCP9291435.1"/>
    <property type="molecule type" value="Genomic_DNA"/>
</dbReference>
<keyword evidence="1" id="KW-0472">Membrane</keyword>
<gene>
    <name evidence="2" type="ORF">NM125_07550</name>
</gene>
<feature type="transmembrane region" description="Helical" evidence="1">
    <location>
        <begin position="151"/>
        <end position="175"/>
    </location>
</feature>
<protein>
    <submittedName>
        <fullName evidence="2">ABC transporter permease</fullName>
    </submittedName>
</protein>
<feature type="transmembrane region" description="Helical" evidence="1">
    <location>
        <begin position="50"/>
        <end position="69"/>
    </location>
</feature>
<dbReference type="RefSeq" id="WP_255134301.1">
    <property type="nucleotide sequence ID" value="NZ_JANDBC010000001.1"/>
</dbReference>
<dbReference type="Pfam" id="PF02405">
    <property type="entry name" value="MlaE"/>
    <property type="match status" value="1"/>
</dbReference>
<dbReference type="PANTHER" id="PTHR30188">
    <property type="entry name" value="ABC TRANSPORTER PERMEASE PROTEIN-RELATED"/>
    <property type="match status" value="1"/>
</dbReference>
<reference evidence="2" key="1">
    <citation type="submission" date="2022-06" db="EMBL/GenBank/DDBJ databases">
        <title>Gracilimonas sp. CAU 1638 isolated from sea sediment.</title>
        <authorList>
            <person name="Kim W."/>
        </authorList>
    </citation>
    <scope>NUCLEOTIDE SEQUENCE</scope>
    <source>
        <strain evidence="2">CAU 1638</strain>
    </source>
</reference>
<comment type="caution">
    <text evidence="2">The sequence shown here is derived from an EMBL/GenBank/DDBJ whole genome shotgun (WGS) entry which is preliminary data.</text>
</comment>
<dbReference type="PANTHER" id="PTHR30188:SF4">
    <property type="entry name" value="PROTEIN TRIGALACTOSYLDIACYLGLYCEROL 1, CHLOROPLASTIC"/>
    <property type="match status" value="1"/>
</dbReference>
<accession>A0A9X2L330</accession>
<keyword evidence="1" id="KW-1133">Transmembrane helix</keyword>
<dbReference type="InterPro" id="IPR030802">
    <property type="entry name" value="Permease_MalE"/>
</dbReference>
<name>A0A9X2L330_9BACT</name>
<dbReference type="Proteomes" id="UP001139125">
    <property type="component" value="Unassembled WGS sequence"/>
</dbReference>
<proteinExistence type="predicted"/>
<organism evidence="2 3">
    <name type="scientific">Gracilimonas sediminicola</name>
    <dbReference type="NCBI Taxonomy" id="2952158"/>
    <lineage>
        <taxon>Bacteria</taxon>
        <taxon>Pseudomonadati</taxon>
        <taxon>Balneolota</taxon>
        <taxon>Balneolia</taxon>
        <taxon>Balneolales</taxon>
        <taxon>Balneolaceae</taxon>
        <taxon>Gracilimonas</taxon>
    </lineage>
</organism>
<feature type="transmembrane region" description="Helical" evidence="1">
    <location>
        <begin position="231"/>
        <end position="251"/>
    </location>
</feature>
<dbReference type="GO" id="GO:0005548">
    <property type="term" value="F:phospholipid transporter activity"/>
    <property type="evidence" value="ECO:0007669"/>
    <property type="project" value="TreeGrafter"/>
</dbReference>
<keyword evidence="3" id="KW-1185">Reference proteome</keyword>
<dbReference type="GO" id="GO:0043190">
    <property type="term" value="C:ATP-binding cassette (ABC) transporter complex"/>
    <property type="evidence" value="ECO:0007669"/>
    <property type="project" value="InterPro"/>
</dbReference>